<dbReference type="EMBL" id="BAQD01000144">
    <property type="protein sequence ID" value="GBQ08866.1"/>
    <property type="molecule type" value="Genomic_DNA"/>
</dbReference>
<dbReference type="Pfam" id="PF06381">
    <property type="entry name" value="Phage_portal_3"/>
    <property type="match status" value="1"/>
</dbReference>
<protein>
    <recommendedName>
        <fullName evidence="1">Anti-CBASS protein Acb1-like N-terminal domain-containing protein</fullName>
    </recommendedName>
</protein>
<gene>
    <name evidence="2" type="ORF">AA15669_1940</name>
</gene>
<reference evidence="2" key="1">
    <citation type="submission" date="2013-04" db="EMBL/GenBank/DDBJ databases">
        <title>The genome sequencing project of 58 acetic acid bacteria.</title>
        <authorList>
            <person name="Okamoto-Kainuma A."/>
            <person name="Ishikawa M."/>
            <person name="Umino S."/>
            <person name="Koizumi Y."/>
            <person name="Shiwa Y."/>
            <person name="Yoshikawa H."/>
            <person name="Matsutani M."/>
            <person name="Matsushita K."/>
        </authorList>
    </citation>
    <scope>NUCLEOTIDE SEQUENCE</scope>
    <source>
        <strain evidence="2">DSM 15669</strain>
    </source>
</reference>
<evidence type="ECO:0000313" key="2">
    <source>
        <dbReference type="EMBL" id="GBQ08866.1"/>
    </source>
</evidence>
<keyword evidence="3" id="KW-1185">Reference proteome</keyword>
<feature type="domain" description="Anti-CBASS protein Acb1-like N-terminal" evidence="1">
    <location>
        <begin position="36"/>
        <end position="350"/>
    </location>
</feature>
<dbReference type="InterPro" id="IPR024459">
    <property type="entry name" value="Acb1-like_N"/>
</dbReference>
<organism evidence="2 3">
    <name type="scientific">Saccharibacter floricola DSM 15669</name>
    <dbReference type="NCBI Taxonomy" id="1123227"/>
    <lineage>
        <taxon>Bacteria</taxon>
        <taxon>Pseudomonadati</taxon>
        <taxon>Pseudomonadota</taxon>
        <taxon>Alphaproteobacteria</taxon>
        <taxon>Acetobacterales</taxon>
        <taxon>Acetobacteraceae</taxon>
        <taxon>Saccharibacter</taxon>
    </lineage>
</organism>
<comment type="caution">
    <text evidence="2">The sequence shown here is derived from an EMBL/GenBank/DDBJ whole genome shotgun (WGS) entry which is preliminary data.</text>
</comment>
<dbReference type="Proteomes" id="UP001062901">
    <property type="component" value="Unassembled WGS sequence"/>
</dbReference>
<dbReference type="RefSeq" id="WP_018981080.1">
    <property type="nucleotide sequence ID" value="NZ_BAQD01000144.1"/>
</dbReference>
<evidence type="ECO:0000259" key="1">
    <source>
        <dbReference type="Pfam" id="PF06381"/>
    </source>
</evidence>
<proteinExistence type="predicted"/>
<sequence>MATHHLTNGSNALWETLMGEHILPGFAPSYELCKLLYTDHPLGAKIARLPIDMAMSEPRHVRIENAPDDEAAHEFTKHWNDLGCDQIIQQVASWARVYGMAVLGFGATNPKTGAIIPSDAPIDAQDIPDLDLYFNVWDPLNTAGSLVLNQDPNQPNYMKTPSSVTINGQSYRQGRFVVLMNEDPVYLDYESSAYGYSGRSCFKRCIYPLRSYMQGQIANSLVAQKAGLVVAKVQQPGSVASRAMKIFTEDKADMLRLSQNGDVLTIGQNDTIESLNLLNVDKSLHSSRQNIIEDIAAAAGMPSQLLNSQTLAQGFGEGTEDAKMIAQYIRGRRQWMAPVYQFCDQIVMRRAWNSGFINAMRDKHPESYGSLSDEAIFRNWKNSFSAHWPAEEAESNTFDLTAKRFSLILDTIRTTAPLLQDNPDGKDALLTMLEQSINSSSGVFDGKVDFGKKKR</sequence>
<accession>A0ABQ0P1P2</accession>
<evidence type="ECO:0000313" key="3">
    <source>
        <dbReference type="Proteomes" id="UP001062901"/>
    </source>
</evidence>
<name>A0ABQ0P1P2_9PROT</name>